<evidence type="ECO:0000313" key="3">
    <source>
        <dbReference type="Proteomes" id="UP000736672"/>
    </source>
</evidence>
<gene>
    <name evidence="2" type="ORF">B0J15DRAFT_471479</name>
</gene>
<dbReference type="EMBL" id="JAGTJS010000024">
    <property type="protein sequence ID" value="KAH7235252.1"/>
    <property type="molecule type" value="Genomic_DNA"/>
</dbReference>
<dbReference type="OrthoDB" id="10477962at2759"/>
<sequence length="173" mass="19119">MVLIRQLERNFMGTFGIQWMPYLEAGTVAFGFSYSWKMNTATSQDEDETWPCPNSLDLVRAESHADVRLLGLDNPPRMSQRKRSNPALNVATFLVAAGVAQTDWTGHAVTTGYDRSQSKLVAIEGAINCHPIDQSPFDVTATVAFRGKPTTAEPKRPRARPPLLGRRFQPSAG</sequence>
<evidence type="ECO:0000256" key="1">
    <source>
        <dbReference type="SAM" id="MobiDB-lite"/>
    </source>
</evidence>
<protein>
    <submittedName>
        <fullName evidence="2">Uncharacterized protein</fullName>
    </submittedName>
</protein>
<organism evidence="2 3">
    <name type="scientific">Fusarium solani</name>
    <name type="common">Filamentous fungus</name>
    <dbReference type="NCBI Taxonomy" id="169388"/>
    <lineage>
        <taxon>Eukaryota</taxon>
        <taxon>Fungi</taxon>
        <taxon>Dikarya</taxon>
        <taxon>Ascomycota</taxon>
        <taxon>Pezizomycotina</taxon>
        <taxon>Sordariomycetes</taxon>
        <taxon>Hypocreomycetidae</taxon>
        <taxon>Hypocreales</taxon>
        <taxon>Nectriaceae</taxon>
        <taxon>Fusarium</taxon>
        <taxon>Fusarium solani species complex</taxon>
    </lineage>
</organism>
<dbReference type="Proteomes" id="UP000736672">
    <property type="component" value="Unassembled WGS sequence"/>
</dbReference>
<proteinExistence type="predicted"/>
<keyword evidence="3" id="KW-1185">Reference proteome</keyword>
<accession>A0A9P9GCI7</accession>
<reference evidence="2" key="1">
    <citation type="journal article" date="2021" name="Nat. Commun.">
        <title>Genetic determinants of endophytism in the Arabidopsis root mycobiome.</title>
        <authorList>
            <person name="Mesny F."/>
            <person name="Miyauchi S."/>
            <person name="Thiergart T."/>
            <person name="Pickel B."/>
            <person name="Atanasova L."/>
            <person name="Karlsson M."/>
            <person name="Huettel B."/>
            <person name="Barry K.W."/>
            <person name="Haridas S."/>
            <person name="Chen C."/>
            <person name="Bauer D."/>
            <person name="Andreopoulos W."/>
            <person name="Pangilinan J."/>
            <person name="LaButti K."/>
            <person name="Riley R."/>
            <person name="Lipzen A."/>
            <person name="Clum A."/>
            <person name="Drula E."/>
            <person name="Henrissat B."/>
            <person name="Kohler A."/>
            <person name="Grigoriev I.V."/>
            <person name="Martin F.M."/>
            <person name="Hacquard S."/>
        </authorList>
    </citation>
    <scope>NUCLEOTIDE SEQUENCE</scope>
    <source>
        <strain evidence="2">FSSC 5 MPI-SDFR-AT-0091</strain>
    </source>
</reference>
<dbReference type="AlphaFoldDB" id="A0A9P9GCI7"/>
<comment type="caution">
    <text evidence="2">The sequence shown here is derived from an EMBL/GenBank/DDBJ whole genome shotgun (WGS) entry which is preliminary data.</text>
</comment>
<evidence type="ECO:0000313" key="2">
    <source>
        <dbReference type="EMBL" id="KAH7235252.1"/>
    </source>
</evidence>
<feature type="region of interest" description="Disordered" evidence="1">
    <location>
        <begin position="148"/>
        <end position="173"/>
    </location>
</feature>
<name>A0A9P9GCI7_FUSSL</name>